<dbReference type="Proteomes" id="UP000735302">
    <property type="component" value="Unassembled WGS sequence"/>
</dbReference>
<comment type="caution">
    <text evidence="1">The sequence shown here is derived from an EMBL/GenBank/DDBJ whole genome shotgun (WGS) entry which is preliminary data.</text>
</comment>
<keyword evidence="1" id="KW-0695">RNA-directed DNA polymerase</keyword>
<gene>
    <name evidence="1" type="ORF">PoB_003615400</name>
</gene>
<accession>A0AAV4APB8</accession>
<reference evidence="1 2" key="1">
    <citation type="journal article" date="2021" name="Elife">
        <title>Chloroplast acquisition without the gene transfer in kleptoplastic sea slugs, Plakobranchus ocellatus.</title>
        <authorList>
            <person name="Maeda T."/>
            <person name="Takahashi S."/>
            <person name="Yoshida T."/>
            <person name="Shimamura S."/>
            <person name="Takaki Y."/>
            <person name="Nagai Y."/>
            <person name="Toyoda A."/>
            <person name="Suzuki Y."/>
            <person name="Arimoto A."/>
            <person name="Ishii H."/>
            <person name="Satoh N."/>
            <person name="Nishiyama T."/>
            <person name="Hasebe M."/>
            <person name="Maruyama T."/>
            <person name="Minagawa J."/>
            <person name="Obokata J."/>
            <person name="Shigenobu S."/>
        </authorList>
    </citation>
    <scope>NUCLEOTIDE SEQUENCE [LARGE SCALE GENOMIC DNA]</scope>
</reference>
<keyword evidence="2" id="KW-1185">Reference proteome</keyword>
<dbReference type="GO" id="GO:0003964">
    <property type="term" value="F:RNA-directed DNA polymerase activity"/>
    <property type="evidence" value="ECO:0007669"/>
    <property type="project" value="UniProtKB-KW"/>
</dbReference>
<organism evidence="1 2">
    <name type="scientific">Plakobranchus ocellatus</name>
    <dbReference type="NCBI Taxonomy" id="259542"/>
    <lineage>
        <taxon>Eukaryota</taxon>
        <taxon>Metazoa</taxon>
        <taxon>Spiralia</taxon>
        <taxon>Lophotrochozoa</taxon>
        <taxon>Mollusca</taxon>
        <taxon>Gastropoda</taxon>
        <taxon>Heterobranchia</taxon>
        <taxon>Euthyneura</taxon>
        <taxon>Panpulmonata</taxon>
        <taxon>Sacoglossa</taxon>
        <taxon>Placobranchoidea</taxon>
        <taxon>Plakobranchidae</taxon>
        <taxon>Plakobranchus</taxon>
    </lineage>
</organism>
<dbReference type="AlphaFoldDB" id="A0AAV4APB8"/>
<dbReference type="EMBL" id="BLXT01004113">
    <property type="protein sequence ID" value="GFO09649.1"/>
    <property type="molecule type" value="Genomic_DNA"/>
</dbReference>
<evidence type="ECO:0000313" key="1">
    <source>
        <dbReference type="EMBL" id="GFO09649.1"/>
    </source>
</evidence>
<sequence length="95" mass="11179">MVEFKVPYESKMDDSSSYKREKYKNWSKDQEKAGFESHVLPTDIGIRRFFWNNSLQPSNQANFSQMAREELRLSKAIEDSSQCISGKKNEELLHK</sequence>
<name>A0AAV4APB8_9GAST</name>
<protein>
    <submittedName>
        <fullName evidence="1">Reverse transcriptase</fullName>
    </submittedName>
</protein>
<evidence type="ECO:0000313" key="2">
    <source>
        <dbReference type="Proteomes" id="UP000735302"/>
    </source>
</evidence>
<keyword evidence="1" id="KW-0548">Nucleotidyltransferase</keyword>
<keyword evidence="1" id="KW-0808">Transferase</keyword>
<proteinExistence type="predicted"/>